<feature type="binding site" evidence="4">
    <location>
        <begin position="123"/>
        <end position="126"/>
    </location>
    <ligand>
        <name>pyridoxal 5'-phosphate</name>
        <dbReference type="ChEBI" id="CHEBI:597326"/>
    </ligand>
</feature>
<dbReference type="Gene3D" id="3.40.640.10">
    <property type="entry name" value="Type I PLP-dependent aspartate aminotransferase-like (Major domain)"/>
    <property type="match status" value="1"/>
</dbReference>
<dbReference type="HAMAP" id="MF_01970">
    <property type="entry name" value="Kynureninase"/>
    <property type="match status" value="1"/>
</dbReference>
<evidence type="ECO:0000313" key="8">
    <source>
        <dbReference type="Proteomes" id="UP001626537"/>
    </source>
</evidence>
<dbReference type="InterPro" id="IPR010111">
    <property type="entry name" value="Kynureninase"/>
</dbReference>
<evidence type="ECO:0000256" key="5">
    <source>
        <dbReference type="NCBIfam" id="TIGR01814"/>
    </source>
</evidence>
<keyword evidence="2 4" id="KW-0378">Hydrolase</keyword>
<reference evidence="7 8" key="1">
    <citation type="submission" date="2023-10" db="EMBL/GenBank/DDBJ databases">
        <title>Two novel species belonging to the OM43/NOR5 clade.</title>
        <authorList>
            <person name="Park M."/>
        </authorList>
    </citation>
    <scope>NUCLEOTIDE SEQUENCE [LARGE SCALE GENOMIC DNA]</scope>
    <source>
        <strain evidence="7 8">IMCC43200</strain>
    </source>
</reference>
<comment type="cofactor">
    <cofactor evidence="4 6">
        <name>pyridoxal 5'-phosphate</name>
        <dbReference type="ChEBI" id="CHEBI:597326"/>
    </cofactor>
</comment>
<feature type="binding site" evidence="4">
    <location>
        <position position="250"/>
    </location>
    <ligand>
        <name>pyridoxal 5'-phosphate</name>
        <dbReference type="ChEBI" id="CHEBI:597326"/>
    </ligand>
</feature>
<evidence type="ECO:0000256" key="4">
    <source>
        <dbReference type="HAMAP-Rule" id="MF_01970"/>
    </source>
</evidence>
<dbReference type="RefSeq" id="WP_407349083.1">
    <property type="nucleotide sequence ID" value="NZ_CP136864.1"/>
</dbReference>
<feature type="binding site" evidence="4">
    <location>
        <position position="96"/>
    </location>
    <ligand>
        <name>pyridoxal 5'-phosphate</name>
        <dbReference type="ChEBI" id="CHEBI:597326"/>
    </ligand>
</feature>
<organism evidence="7 8">
    <name type="scientific">Congregibacter variabilis</name>
    <dbReference type="NCBI Taxonomy" id="3081200"/>
    <lineage>
        <taxon>Bacteria</taxon>
        <taxon>Pseudomonadati</taxon>
        <taxon>Pseudomonadota</taxon>
        <taxon>Gammaproteobacteria</taxon>
        <taxon>Cellvibrionales</taxon>
        <taxon>Halieaceae</taxon>
        <taxon>Congregibacter</taxon>
    </lineage>
</organism>
<dbReference type="SUPFAM" id="SSF53383">
    <property type="entry name" value="PLP-dependent transferases"/>
    <property type="match status" value="1"/>
</dbReference>
<evidence type="ECO:0000256" key="6">
    <source>
        <dbReference type="PIRNR" id="PIRNR038800"/>
    </source>
</evidence>
<dbReference type="EMBL" id="CP136864">
    <property type="protein sequence ID" value="WOJ94447.1"/>
    <property type="molecule type" value="Genomic_DNA"/>
</dbReference>
<keyword evidence="1 4" id="KW-0662">Pyridine nucleotide biosynthesis</keyword>
<dbReference type="Gene3D" id="3.90.1150.10">
    <property type="entry name" value="Aspartate Aminotransferase, domain 1"/>
    <property type="match status" value="1"/>
</dbReference>
<evidence type="ECO:0000256" key="2">
    <source>
        <dbReference type="ARBA" id="ARBA00022801"/>
    </source>
</evidence>
<dbReference type="InterPro" id="IPR015424">
    <property type="entry name" value="PyrdxlP-dep_Trfase"/>
</dbReference>
<proteinExistence type="inferred from homology"/>
<comment type="pathway">
    <text evidence="4 6">Cofactor biosynthesis; NAD(+) biosynthesis; quinolinate from L-kynurenine: step 2/3.</text>
</comment>
<feature type="binding site" evidence="4">
    <location>
        <position position="276"/>
    </location>
    <ligand>
        <name>pyridoxal 5'-phosphate</name>
        <dbReference type="ChEBI" id="CHEBI:597326"/>
    </ligand>
</feature>
<dbReference type="InterPro" id="IPR015421">
    <property type="entry name" value="PyrdxlP-dep_Trfase_major"/>
</dbReference>
<keyword evidence="8" id="KW-1185">Reference proteome</keyword>
<evidence type="ECO:0000256" key="3">
    <source>
        <dbReference type="ARBA" id="ARBA00022898"/>
    </source>
</evidence>
<evidence type="ECO:0000256" key="1">
    <source>
        <dbReference type="ARBA" id="ARBA00022642"/>
    </source>
</evidence>
<comment type="pathway">
    <text evidence="4 6">Amino-acid degradation; L-kynurenine degradation; L-alanine and anthranilate from L-kynurenine: step 1/1.</text>
</comment>
<gene>
    <name evidence="4 7" type="primary">kynU</name>
    <name evidence="7" type="ORF">R0135_04610</name>
</gene>
<keyword evidence="3 4" id="KW-0663">Pyridoxal phosphate</keyword>
<dbReference type="Proteomes" id="UP001626537">
    <property type="component" value="Chromosome"/>
</dbReference>
<dbReference type="PIRSF" id="PIRSF038800">
    <property type="entry name" value="KYNU"/>
    <property type="match status" value="1"/>
</dbReference>
<comment type="similarity">
    <text evidence="4 6">Belongs to the kynureninase family.</text>
</comment>
<dbReference type="InterPro" id="IPR015422">
    <property type="entry name" value="PyrdxlP-dep_Trfase_small"/>
</dbReference>
<feature type="binding site" evidence="4">
    <location>
        <position position="198"/>
    </location>
    <ligand>
        <name>pyridoxal 5'-phosphate</name>
        <dbReference type="ChEBI" id="CHEBI:597326"/>
    </ligand>
</feature>
<feature type="binding site" evidence="4">
    <location>
        <position position="195"/>
    </location>
    <ligand>
        <name>pyridoxal 5'-phosphate</name>
        <dbReference type="ChEBI" id="CHEBI:597326"/>
    </ligand>
</feature>
<name>A0ABZ0I4I8_9GAMM</name>
<dbReference type="NCBIfam" id="TIGR01814">
    <property type="entry name" value="kynureninase"/>
    <property type="match status" value="1"/>
</dbReference>
<dbReference type="PANTHER" id="PTHR14084">
    <property type="entry name" value="KYNURENINASE"/>
    <property type="match status" value="1"/>
</dbReference>
<sequence>MSYIAASLDAEDPLARLRDHFQLPQGVIYLDGNSLGALPRSVSAAVKDLVERQWGEDLISSWNTHDWIRLPTSVGERIAPLIGAGPGQVLCADSISVNLFKLLATGLDLNGPRRVILTVEDDFPTDTYIAQGLAGLLGEAHCEIRRVPASELTSALNEDVAVLMLTEVNYRSGERHDMQELTEAAHAVGALVLWDLAHSAGVVPLELDALDVDMAVGCGYKYFNGGPGAPAFLYVNKRHQAKARQPLSGWLGHRAPFTFDPDYVAAEGVQQYQAGTPAIISMVALNAALNVFEQVTMEQIRTKSIALTEFFMQGLMSRGLLQTLVCLTPSEAARRGSQVSVSHAQSWGLSQALIEARVIVDFRAPDILRFGFSPLYNSFTDAERALDTLASILADKRYLQDRFVDRPTVT</sequence>
<protein>
    <recommendedName>
        <fullName evidence="4 5">Kynureninase</fullName>
        <ecNumber evidence="4 5">3.7.1.3</ecNumber>
    </recommendedName>
    <alternativeName>
        <fullName evidence="4">L-kynurenine hydrolase</fullName>
    </alternativeName>
</protein>
<dbReference type="PANTHER" id="PTHR14084:SF0">
    <property type="entry name" value="KYNURENINASE"/>
    <property type="match status" value="1"/>
</dbReference>
<dbReference type="EC" id="3.7.1.3" evidence="4 5"/>
<comment type="catalytic activity">
    <reaction evidence="6">
        <text>3-hydroxy-L-kynurenine + H2O = 3-hydroxyanthranilate + L-alanine + H(+)</text>
        <dbReference type="Rhea" id="RHEA:25143"/>
        <dbReference type="ChEBI" id="CHEBI:15377"/>
        <dbReference type="ChEBI" id="CHEBI:15378"/>
        <dbReference type="ChEBI" id="CHEBI:36559"/>
        <dbReference type="ChEBI" id="CHEBI:57972"/>
        <dbReference type="ChEBI" id="CHEBI:58125"/>
        <dbReference type="EC" id="3.7.1.3"/>
    </reaction>
</comment>
<dbReference type="GO" id="GO:0030429">
    <property type="term" value="F:kynureninase activity"/>
    <property type="evidence" value="ECO:0007669"/>
    <property type="project" value="UniProtKB-EC"/>
</dbReference>
<feature type="binding site" evidence="4">
    <location>
        <position position="220"/>
    </location>
    <ligand>
        <name>pyridoxal 5'-phosphate</name>
        <dbReference type="ChEBI" id="CHEBI:597326"/>
    </ligand>
</feature>
<feature type="binding site" evidence="4">
    <location>
        <position position="166"/>
    </location>
    <ligand>
        <name>pyridoxal 5'-phosphate</name>
        <dbReference type="ChEBI" id="CHEBI:597326"/>
    </ligand>
</feature>
<comment type="subunit">
    <text evidence="4 6">Homodimer.</text>
</comment>
<comment type="function">
    <text evidence="4 6">Catalyzes the cleavage of L-kynurenine (L-Kyn) and L-3-hydroxykynurenine (L-3OHKyn) into anthranilic acid (AA) and 3-hydroxyanthranilic acid (3-OHAA), respectively.</text>
</comment>
<feature type="binding site" evidence="4">
    <location>
        <position position="95"/>
    </location>
    <ligand>
        <name>pyridoxal 5'-phosphate</name>
        <dbReference type="ChEBI" id="CHEBI:597326"/>
    </ligand>
</feature>
<feature type="modified residue" description="N6-(pyridoxal phosphate)lysine" evidence="4">
    <location>
        <position position="221"/>
    </location>
</feature>
<evidence type="ECO:0000313" key="7">
    <source>
        <dbReference type="EMBL" id="WOJ94447.1"/>
    </source>
</evidence>
<comment type="catalytic activity">
    <reaction evidence="4 6">
        <text>L-kynurenine + H2O = anthranilate + L-alanine + H(+)</text>
        <dbReference type="Rhea" id="RHEA:16813"/>
        <dbReference type="ChEBI" id="CHEBI:15377"/>
        <dbReference type="ChEBI" id="CHEBI:15378"/>
        <dbReference type="ChEBI" id="CHEBI:16567"/>
        <dbReference type="ChEBI" id="CHEBI:57959"/>
        <dbReference type="ChEBI" id="CHEBI:57972"/>
        <dbReference type="EC" id="3.7.1.3"/>
    </reaction>
</comment>
<accession>A0ABZ0I4I8</accession>
<dbReference type="Pfam" id="PF22580">
    <property type="entry name" value="KYNU_C"/>
    <property type="match status" value="1"/>
</dbReference>